<dbReference type="InterPro" id="IPR015424">
    <property type="entry name" value="PyrdxlP-dep_Trfase"/>
</dbReference>
<dbReference type="InterPro" id="IPR004839">
    <property type="entry name" value="Aminotransferase_I/II_large"/>
</dbReference>
<dbReference type="EMBL" id="JAFKOQ010000002">
    <property type="protein sequence ID" value="MBN8121058.1"/>
    <property type="molecule type" value="Genomic_DNA"/>
</dbReference>
<dbReference type="AlphaFoldDB" id="A0AAW4HA48"/>
<dbReference type="InterPro" id="IPR015421">
    <property type="entry name" value="PyrdxlP-dep_Trfase_major"/>
</dbReference>
<dbReference type="RefSeq" id="WP_206622499.1">
    <property type="nucleotide sequence ID" value="NZ_JAFKOQ010000002.1"/>
</dbReference>
<dbReference type="Proteomes" id="UP000664056">
    <property type="component" value="Unassembled WGS sequence"/>
</dbReference>
<evidence type="ECO:0000256" key="3">
    <source>
        <dbReference type="ARBA" id="ARBA00022898"/>
    </source>
</evidence>
<dbReference type="CDD" id="cd00609">
    <property type="entry name" value="AAT_like"/>
    <property type="match status" value="1"/>
</dbReference>
<keyword evidence="7" id="KW-0032">Aminotransferase</keyword>
<keyword evidence="7" id="KW-0808">Transferase</keyword>
<comment type="cofactor">
    <cofactor evidence="1">
        <name>pyridoxal 5'-phosphate</name>
        <dbReference type="ChEBI" id="CHEBI:597326"/>
    </cofactor>
</comment>
<sequence>MNQNVDFDTPIDRTGTYCTQWDYVQDRFGKSGLLPFTISDMDFAAPDVVLKALKQRLEHPVLGYSRWNHDDFKSAISHWYQTRFDCSIDQEQLVYGPSVIYIISKLIELWTTPGQGVVFHTPAYDAFDNMIEGQARQCVRTPLIKQRNRFEIDWQDLESKLADANNRVLLLCSPHNPTGRVWSQEELQRIADLCDKHDVKVISDEIHMDVSFQCHTPYVGVGRQPWAVVTSASKSFNIPALNGAYALISEQSTREQYLHKLKAVDGLSSPSILGVLATMAAYREGEVWLDALKDYVRANHQFVRDSLEQAFPEVHYVIPEATYLAWIDLSPLNLDMVKLNRELIDHFNVAIMSGDVYGEVGKGYLRLNLGCPRSKVELGVKALIGAIKLLRESDV</sequence>
<evidence type="ECO:0000313" key="8">
    <source>
        <dbReference type="Proteomes" id="UP000664056"/>
    </source>
</evidence>
<dbReference type="PANTHER" id="PTHR43525:SF1">
    <property type="entry name" value="PROTEIN MALY"/>
    <property type="match status" value="1"/>
</dbReference>
<gene>
    <name evidence="7" type="ORF">J0J18_04895</name>
</gene>
<dbReference type="Gene3D" id="3.40.640.10">
    <property type="entry name" value="Type I PLP-dependent aspartate aminotransferase-like (Major domain)"/>
    <property type="match status" value="1"/>
</dbReference>
<dbReference type="GO" id="GO:0030170">
    <property type="term" value="F:pyridoxal phosphate binding"/>
    <property type="evidence" value="ECO:0007669"/>
    <property type="project" value="InterPro"/>
</dbReference>
<dbReference type="GO" id="GO:0047804">
    <property type="term" value="F:cysteine-S-conjugate beta-lyase activity"/>
    <property type="evidence" value="ECO:0007669"/>
    <property type="project" value="UniProtKB-EC"/>
</dbReference>
<dbReference type="Gene3D" id="3.90.1150.10">
    <property type="entry name" value="Aspartate Aminotransferase, domain 1"/>
    <property type="match status" value="1"/>
</dbReference>
<evidence type="ECO:0000256" key="2">
    <source>
        <dbReference type="ARBA" id="ARBA00012224"/>
    </source>
</evidence>
<evidence type="ECO:0000256" key="1">
    <source>
        <dbReference type="ARBA" id="ARBA00001933"/>
    </source>
</evidence>
<evidence type="ECO:0000313" key="7">
    <source>
        <dbReference type="EMBL" id="MBN8121058.1"/>
    </source>
</evidence>
<evidence type="ECO:0000259" key="6">
    <source>
        <dbReference type="Pfam" id="PF00155"/>
    </source>
</evidence>
<dbReference type="InterPro" id="IPR027619">
    <property type="entry name" value="C-S_lyase_PatB-like"/>
</dbReference>
<evidence type="ECO:0000256" key="5">
    <source>
        <dbReference type="ARBA" id="ARBA00037974"/>
    </source>
</evidence>
<proteinExistence type="inferred from homology"/>
<dbReference type="InterPro" id="IPR015422">
    <property type="entry name" value="PyrdxlP-dep_Trfase_small"/>
</dbReference>
<dbReference type="PANTHER" id="PTHR43525">
    <property type="entry name" value="PROTEIN MALY"/>
    <property type="match status" value="1"/>
</dbReference>
<dbReference type="SUPFAM" id="SSF53383">
    <property type="entry name" value="PLP-dependent transferases"/>
    <property type="match status" value="1"/>
</dbReference>
<reference evidence="7" key="1">
    <citation type="submission" date="2021-03" db="EMBL/GenBank/DDBJ databases">
        <title>Study of the foodborne Vibrio vulnificus isolates from China.</title>
        <authorList>
            <person name="Zheng Z."/>
            <person name="Ye L."/>
        </authorList>
    </citation>
    <scope>NUCLEOTIDE SEQUENCE</scope>
    <source>
        <strain evidence="7">Vv1582</strain>
    </source>
</reference>
<keyword evidence="4" id="KW-0456">Lyase</keyword>
<accession>A0AAW4HA48</accession>
<comment type="similarity">
    <text evidence="5">Belongs to the class-II pyridoxal-phosphate-dependent aminotransferase family. MalY/PatB cystathionine beta-lyase subfamily.</text>
</comment>
<protein>
    <recommendedName>
        <fullName evidence="2">cysteine-S-conjugate beta-lyase</fullName>
        <ecNumber evidence="2">4.4.1.13</ecNumber>
    </recommendedName>
</protein>
<comment type="caution">
    <text evidence="7">The sequence shown here is derived from an EMBL/GenBank/DDBJ whole genome shotgun (WGS) entry which is preliminary data.</text>
</comment>
<dbReference type="EC" id="4.4.1.13" evidence="2"/>
<dbReference type="Pfam" id="PF00155">
    <property type="entry name" value="Aminotran_1_2"/>
    <property type="match status" value="1"/>
</dbReference>
<dbReference type="NCBIfam" id="TIGR04350">
    <property type="entry name" value="C_S_lyase_PatB"/>
    <property type="match status" value="1"/>
</dbReference>
<feature type="domain" description="Aminotransferase class I/classII large" evidence="6">
    <location>
        <begin position="34"/>
        <end position="383"/>
    </location>
</feature>
<evidence type="ECO:0000256" key="4">
    <source>
        <dbReference type="ARBA" id="ARBA00023239"/>
    </source>
</evidence>
<organism evidence="7 8">
    <name type="scientific">Vibrio vulnificus</name>
    <dbReference type="NCBI Taxonomy" id="672"/>
    <lineage>
        <taxon>Bacteria</taxon>
        <taxon>Pseudomonadati</taxon>
        <taxon>Pseudomonadota</taxon>
        <taxon>Gammaproteobacteria</taxon>
        <taxon>Vibrionales</taxon>
        <taxon>Vibrionaceae</taxon>
        <taxon>Vibrio</taxon>
    </lineage>
</organism>
<keyword evidence="3" id="KW-0663">Pyridoxal phosphate</keyword>
<dbReference type="InterPro" id="IPR051798">
    <property type="entry name" value="Class-II_PLP-Dep_Aminotrans"/>
</dbReference>
<name>A0AAW4HA48_VIBVL</name>
<dbReference type="GO" id="GO:0008483">
    <property type="term" value="F:transaminase activity"/>
    <property type="evidence" value="ECO:0007669"/>
    <property type="project" value="UniProtKB-KW"/>
</dbReference>